<evidence type="ECO:0000313" key="2">
    <source>
        <dbReference type="EMBL" id="KAF7333662.1"/>
    </source>
</evidence>
<organism evidence="2 3">
    <name type="scientific">Mycena sanguinolenta</name>
    <dbReference type="NCBI Taxonomy" id="230812"/>
    <lineage>
        <taxon>Eukaryota</taxon>
        <taxon>Fungi</taxon>
        <taxon>Dikarya</taxon>
        <taxon>Basidiomycota</taxon>
        <taxon>Agaricomycotina</taxon>
        <taxon>Agaricomycetes</taxon>
        <taxon>Agaricomycetidae</taxon>
        <taxon>Agaricales</taxon>
        <taxon>Marasmiineae</taxon>
        <taxon>Mycenaceae</taxon>
        <taxon>Mycena</taxon>
    </lineage>
</organism>
<dbReference type="EMBL" id="JACAZH010000052">
    <property type="protein sequence ID" value="KAF7333662.1"/>
    <property type="molecule type" value="Genomic_DNA"/>
</dbReference>
<feature type="region of interest" description="Disordered" evidence="1">
    <location>
        <begin position="320"/>
        <end position="350"/>
    </location>
</feature>
<evidence type="ECO:0000256" key="1">
    <source>
        <dbReference type="SAM" id="MobiDB-lite"/>
    </source>
</evidence>
<feature type="region of interest" description="Disordered" evidence="1">
    <location>
        <begin position="150"/>
        <end position="178"/>
    </location>
</feature>
<feature type="compositionally biased region" description="Polar residues" evidence="1">
    <location>
        <begin position="155"/>
        <end position="173"/>
    </location>
</feature>
<sequence length="415" mass="45257">MIRIAVGMHDVALVISQPTTYDSPPHPHIEASRLPRAINAQPASKHIARVEMPVASRIALTRIVFCSTPRVLELASRVRTRPAPYLPTPRFSRTATKKNLPSARCTLPRGFWRDGRDGEGDTGAGTGCTRVANAHGLIVRTRRSVSISPAVPPLRQTSTSPPAIPAQLSTQSTTKRRDAVGSGRTQFLPLLSAQPRPPRAVHRCVSEPSLRPDVGRNQPLNLLSSYPSFRLVPVPTSRPEHTLAMTATAYGMRASRQHRRRLSRGADTHDRLATIAAVFVVRTARHVSARIVHCPSAAEPSSPAHPASRCRRLADDVRGETMRPRPHTGAAGIQHDGEPRGPQIANAGAASRAKSCARRQLYARSRGFILRCGCVLPSRVGSGVRIAVYSASRRRTAHADIAFPFLRESRRYHVA</sequence>
<dbReference type="AlphaFoldDB" id="A0A8H6X3B1"/>
<protein>
    <submittedName>
        <fullName evidence="2">Uncharacterized protein</fullName>
    </submittedName>
</protein>
<comment type="caution">
    <text evidence="2">The sequence shown here is derived from an EMBL/GenBank/DDBJ whole genome shotgun (WGS) entry which is preliminary data.</text>
</comment>
<accession>A0A8H6X3B1</accession>
<evidence type="ECO:0000313" key="3">
    <source>
        <dbReference type="Proteomes" id="UP000623467"/>
    </source>
</evidence>
<keyword evidence="3" id="KW-1185">Reference proteome</keyword>
<name>A0A8H6X3B1_9AGAR</name>
<proteinExistence type="predicted"/>
<reference evidence="2" key="1">
    <citation type="submission" date="2020-05" db="EMBL/GenBank/DDBJ databases">
        <title>Mycena genomes resolve the evolution of fungal bioluminescence.</title>
        <authorList>
            <person name="Tsai I.J."/>
        </authorList>
    </citation>
    <scope>NUCLEOTIDE SEQUENCE</scope>
    <source>
        <strain evidence="2">160909Yilan</strain>
    </source>
</reference>
<dbReference type="Proteomes" id="UP000623467">
    <property type="component" value="Unassembled WGS sequence"/>
</dbReference>
<gene>
    <name evidence="2" type="ORF">MSAN_02409300</name>
</gene>